<gene>
    <name evidence="3" type="ORF">SKAU_G00343190</name>
</gene>
<proteinExistence type="predicted"/>
<feature type="compositionally biased region" description="Basic and acidic residues" evidence="2">
    <location>
        <begin position="303"/>
        <end position="313"/>
    </location>
</feature>
<feature type="coiled-coil region" evidence="1">
    <location>
        <begin position="74"/>
        <end position="140"/>
    </location>
</feature>
<organism evidence="3 4">
    <name type="scientific">Synaphobranchus kaupii</name>
    <name type="common">Kaup's arrowtooth eel</name>
    <dbReference type="NCBI Taxonomy" id="118154"/>
    <lineage>
        <taxon>Eukaryota</taxon>
        <taxon>Metazoa</taxon>
        <taxon>Chordata</taxon>
        <taxon>Craniata</taxon>
        <taxon>Vertebrata</taxon>
        <taxon>Euteleostomi</taxon>
        <taxon>Actinopterygii</taxon>
        <taxon>Neopterygii</taxon>
        <taxon>Teleostei</taxon>
        <taxon>Anguilliformes</taxon>
        <taxon>Synaphobranchidae</taxon>
        <taxon>Synaphobranchus</taxon>
    </lineage>
</organism>
<reference evidence="3" key="1">
    <citation type="journal article" date="2023" name="Science">
        <title>Genome structures resolve the early diversification of teleost fishes.</title>
        <authorList>
            <person name="Parey E."/>
            <person name="Louis A."/>
            <person name="Montfort J."/>
            <person name="Bouchez O."/>
            <person name="Roques C."/>
            <person name="Iampietro C."/>
            <person name="Lluch J."/>
            <person name="Castinel A."/>
            <person name="Donnadieu C."/>
            <person name="Desvignes T."/>
            <person name="Floi Bucao C."/>
            <person name="Jouanno E."/>
            <person name="Wen M."/>
            <person name="Mejri S."/>
            <person name="Dirks R."/>
            <person name="Jansen H."/>
            <person name="Henkel C."/>
            <person name="Chen W.J."/>
            <person name="Zahm M."/>
            <person name="Cabau C."/>
            <person name="Klopp C."/>
            <person name="Thompson A.W."/>
            <person name="Robinson-Rechavi M."/>
            <person name="Braasch I."/>
            <person name="Lecointre G."/>
            <person name="Bobe J."/>
            <person name="Postlethwait J.H."/>
            <person name="Berthelot C."/>
            <person name="Roest Crollius H."/>
            <person name="Guiguen Y."/>
        </authorList>
    </citation>
    <scope>NUCLEOTIDE SEQUENCE</scope>
    <source>
        <strain evidence="3">WJC10195</strain>
    </source>
</reference>
<dbReference type="EMBL" id="JAINUF010000016">
    <property type="protein sequence ID" value="KAJ8339686.1"/>
    <property type="molecule type" value="Genomic_DNA"/>
</dbReference>
<feature type="compositionally biased region" description="Polar residues" evidence="2">
    <location>
        <begin position="276"/>
        <end position="295"/>
    </location>
</feature>
<dbReference type="Proteomes" id="UP001152622">
    <property type="component" value="Chromosome 16"/>
</dbReference>
<evidence type="ECO:0000256" key="2">
    <source>
        <dbReference type="SAM" id="MobiDB-lite"/>
    </source>
</evidence>
<name>A0A9Q1EIY1_SYNKA</name>
<feature type="region of interest" description="Disordered" evidence="2">
    <location>
        <begin position="1"/>
        <end position="38"/>
    </location>
</feature>
<evidence type="ECO:0000313" key="4">
    <source>
        <dbReference type="Proteomes" id="UP001152622"/>
    </source>
</evidence>
<comment type="caution">
    <text evidence="3">The sequence shown here is derived from an EMBL/GenBank/DDBJ whole genome shotgun (WGS) entry which is preliminary data.</text>
</comment>
<keyword evidence="4" id="KW-1185">Reference proteome</keyword>
<evidence type="ECO:0000256" key="1">
    <source>
        <dbReference type="SAM" id="Coils"/>
    </source>
</evidence>
<evidence type="ECO:0000313" key="3">
    <source>
        <dbReference type="EMBL" id="KAJ8339686.1"/>
    </source>
</evidence>
<accession>A0A9Q1EIY1</accession>
<keyword evidence="1" id="KW-0175">Coiled coil</keyword>
<protein>
    <submittedName>
        <fullName evidence="3">Uncharacterized protein</fullName>
    </submittedName>
</protein>
<dbReference type="AlphaFoldDB" id="A0A9Q1EIY1"/>
<feature type="region of interest" description="Disordered" evidence="2">
    <location>
        <begin position="276"/>
        <end position="313"/>
    </location>
</feature>
<dbReference type="OrthoDB" id="10056446at2759"/>
<sequence length="313" mass="35722">MPLTQTLPQLSAAPTEEEQDSEESNSPNGEQAEPHKSSLTQIKEHFTQLEIEQVQLKEMFLKQQTEKDSIQLLLKQITKIKKEQEGTLAAYQKELQQDRECHRKELAALREQVRELQQDRESHRNELIALREELKDRDRTVERQQLHPLTDQGLLTVVNSTQASLDIQTQPGPQPQIVHKMNSPSNTHLQSPPAKLPTQTMNIQCLRPLKMHTSKDFHPHTIQKVNASISRDCALRPNVHLAHHPALSVDDLYDQVHLLKEAVPVLAKTLKDVALNRNSTTSHRSNGQGRTQTPRRTPKTLKQHTEQSRPAEA</sequence>